<dbReference type="AlphaFoldDB" id="A0A6H5GAL5"/>
<sequence length="82" mass="8956">MKVKRDQNRAGFRVEYPRTWKLTDCRSGGTSTEPLSSPRKNAESREVRWSASLAIHAYHPSVHVPPAGPGPGAKTAGNRSEA</sequence>
<organism evidence="2 3">
    <name type="scientific">Nesidiocoris tenuis</name>
    <dbReference type="NCBI Taxonomy" id="355587"/>
    <lineage>
        <taxon>Eukaryota</taxon>
        <taxon>Metazoa</taxon>
        <taxon>Ecdysozoa</taxon>
        <taxon>Arthropoda</taxon>
        <taxon>Hexapoda</taxon>
        <taxon>Insecta</taxon>
        <taxon>Pterygota</taxon>
        <taxon>Neoptera</taxon>
        <taxon>Paraneoptera</taxon>
        <taxon>Hemiptera</taxon>
        <taxon>Heteroptera</taxon>
        <taxon>Panheteroptera</taxon>
        <taxon>Cimicomorpha</taxon>
        <taxon>Miridae</taxon>
        <taxon>Dicyphina</taxon>
        <taxon>Nesidiocoris</taxon>
    </lineage>
</organism>
<dbReference type="Proteomes" id="UP000479000">
    <property type="component" value="Unassembled WGS sequence"/>
</dbReference>
<dbReference type="EMBL" id="CADCXU010009090">
    <property type="protein sequence ID" value="CAB0000050.1"/>
    <property type="molecule type" value="Genomic_DNA"/>
</dbReference>
<evidence type="ECO:0000313" key="2">
    <source>
        <dbReference type="EMBL" id="CAB0000050.1"/>
    </source>
</evidence>
<evidence type="ECO:0000256" key="1">
    <source>
        <dbReference type="SAM" id="MobiDB-lite"/>
    </source>
</evidence>
<feature type="region of interest" description="Disordered" evidence="1">
    <location>
        <begin position="25"/>
        <end position="45"/>
    </location>
</feature>
<keyword evidence="3" id="KW-1185">Reference proteome</keyword>
<protein>
    <submittedName>
        <fullName evidence="2">Uncharacterized protein</fullName>
    </submittedName>
</protein>
<name>A0A6H5GAL5_9HEMI</name>
<feature type="compositionally biased region" description="Polar residues" evidence="1">
    <location>
        <begin position="28"/>
        <end position="39"/>
    </location>
</feature>
<gene>
    <name evidence="2" type="ORF">NTEN_LOCUS6221</name>
</gene>
<feature type="region of interest" description="Disordered" evidence="1">
    <location>
        <begin position="60"/>
        <end position="82"/>
    </location>
</feature>
<feature type="non-terminal residue" evidence="2">
    <location>
        <position position="82"/>
    </location>
</feature>
<evidence type="ECO:0000313" key="3">
    <source>
        <dbReference type="Proteomes" id="UP000479000"/>
    </source>
</evidence>
<accession>A0A6H5GAL5</accession>
<reference evidence="2 3" key="1">
    <citation type="submission" date="2020-02" db="EMBL/GenBank/DDBJ databases">
        <authorList>
            <person name="Ferguson B K."/>
        </authorList>
    </citation>
    <scope>NUCLEOTIDE SEQUENCE [LARGE SCALE GENOMIC DNA]</scope>
</reference>
<proteinExistence type="predicted"/>
<feature type="compositionally biased region" description="Low complexity" evidence="1">
    <location>
        <begin position="72"/>
        <end position="82"/>
    </location>
</feature>